<gene>
    <name evidence="1" type="ORF">DFR31_0569</name>
</gene>
<dbReference type="EMBL" id="RCDA01000001">
    <property type="protein sequence ID" value="RLK50663.1"/>
    <property type="molecule type" value="Genomic_DNA"/>
</dbReference>
<dbReference type="GO" id="GO:0016829">
    <property type="term" value="F:lyase activity"/>
    <property type="evidence" value="ECO:0007669"/>
    <property type="project" value="UniProtKB-KW"/>
</dbReference>
<dbReference type="InterPro" id="IPR014729">
    <property type="entry name" value="Rossmann-like_a/b/a_fold"/>
</dbReference>
<dbReference type="InterPro" id="IPR052551">
    <property type="entry name" value="UV-DNA_repair_photolyase"/>
</dbReference>
<dbReference type="RefSeq" id="WP_121441131.1">
    <property type="nucleotide sequence ID" value="NZ_RCDA01000001.1"/>
</dbReference>
<evidence type="ECO:0000313" key="2">
    <source>
        <dbReference type="Proteomes" id="UP000275461"/>
    </source>
</evidence>
<sequence>MRRLAIVLGDQLNADAAFFDDLDPASDALWMAEVPEEATHVWSHKARIALFLAAMRHFRDAREAAGWTVHCRALGAHEAPGLADALAADIARLRPEELLVVLPGDHRVLSALQGVAADRGLPLRVLGDRHFIDSPEGFREYAQGRKQIRLEYYYRLLRRRTGYLMAGKDPEGGQWNFDADNRKAFGRQGPGLLPPPVGFPPDAVTQSVIEAVEAHFPDHPGELDAFDWPVTPEQARAALRDFIDHRLPLYGRYQDAMWTDEPWLYHARISAALNLKLLDPRDALQAAEQAWREGHAPLEAVEGFIRQILGWREYVRGLYWYAMPEYAERNALDAEAALPDWYWTGDVPMTCLRQAIGQTLRYGYAHHIQRLMVTGLYALLLGVRPQAVHEWYLAVYVDAVEWVELPNTLGMAQFGDGGLMASKPYCATGRYIQRMSNYCGECRFDPGQRTGEQACPFTTLYWDFLLRHRERLAGNRRMGLQLRNLDRLSAEEAGAIRERADRIKAGDGTPPAGA</sequence>
<dbReference type="PANTHER" id="PTHR38657:SF1">
    <property type="entry name" value="SLR1343 PROTEIN"/>
    <property type="match status" value="1"/>
</dbReference>
<name>A0A498C5T1_9GAMM</name>
<dbReference type="InterPro" id="IPR007357">
    <property type="entry name" value="PhrB-like"/>
</dbReference>
<keyword evidence="2" id="KW-1185">Reference proteome</keyword>
<keyword evidence="1" id="KW-0456">Lyase</keyword>
<proteinExistence type="predicted"/>
<dbReference type="Gene3D" id="1.10.10.1710">
    <property type="entry name" value="Deoxyribodipyrimidine photolyase-related"/>
    <property type="match status" value="1"/>
</dbReference>
<organism evidence="1 2">
    <name type="scientific">Alkalispirillum mobile</name>
    <dbReference type="NCBI Taxonomy" id="85925"/>
    <lineage>
        <taxon>Bacteria</taxon>
        <taxon>Pseudomonadati</taxon>
        <taxon>Pseudomonadota</taxon>
        <taxon>Gammaproteobacteria</taxon>
        <taxon>Chromatiales</taxon>
        <taxon>Ectothiorhodospiraceae</taxon>
        <taxon>Alkalispirillum</taxon>
    </lineage>
</organism>
<protein>
    <submittedName>
        <fullName evidence="1">Deoxyribodipyrimidine photolyase-related protein</fullName>
    </submittedName>
</protein>
<dbReference type="Pfam" id="PF04244">
    <property type="entry name" value="DPRP"/>
    <property type="match status" value="1"/>
</dbReference>
<dbReference type="PANTHER" id="PTHR38657">
    <property type="entry name" value="SLR1343 PROTEIN"/>
    <property type="match status" value="1"/>
</dbReference>
<dbReference type="Gene3D" id="1.10.579.10">
    <property type="entry name" value="DNA Cyclobutane Dipyrimidine Photolyase, subunit A, domain 3"/>
    <property type="match status" value="1"/>
</dbReference>
<dbReference type="Gene3D" id="3.40.50.620">
    <property type="entry name" value="HUPs"/>
    <property type="match status" value="1"/>
</dbReference>
<comment type="caution">
    <text evidence="1">The sequence shown here is derived from an EMBL/GenBank/DDBJ whole genome shotgun (WGS) entry which is preliminary data.</text>
</comment>
<evidence type="ECO:0000313" key="1">
    <source>
        <dbReference type="EMBL" id="RLK50663.1"/>
    </source>
</evidence>
<dbReference type="OrthoDB" id="5288100at2"/>
<dbReference type="SUPFAM" id="SSF48173">
    <property type="entry name" value="Cryptochrome/photolyase FAD-binding domain"/>
    <property type="match status" value="1"/>
</dbReference>
<dbReference type="InterPro" id="IPR036134">
    <property type="entry name" value="Crypto/Photolyase_FAD-like_sf"/>
</dbReference>
<dbReference type="Gene3D" id="1.25.40.80">
    <property type="match status" value="1"/>
</dbReference>
<dbReference type="Proteomes" id="UP000275461">
    <property type="component" value="Unassembled WGS sequence"/>
</dbReference>
<accession>A0A498C5T1</accession>
<dbReference type="AlphaFoldDB" id="A0A498C5T1"/>
<reference evidence="1 2" key="1">
    <citation type="submission" date="2018-10" db="EMBL/GenBank/DDBJ databases">
        <title>Genomic Encyclopedia of Type Strains, Phase IV (KMG-IV): sequencing the most valuable type-strain genomes for metagenomic binning, comparative biology and taxonomic classification.</title>
        <authorList>
            <person name="Goeker M."/>
        </authorList>
    </citation>
    <scope>NUCLEOTIDE SEQUENCE [LARGE SCALE GENOMIC DNA]</scope>
    <source>
        <strain evidence="1 2">DSM 12769</strain>
    </source>
</reference>